<feature type="chain" id="PRO_5038493062" description="Beta-lactamase class A catalytic domain-containing protein" evidence="1">
    <location>
        <begin position="22"/>
        <end position="291"/>
    </location>
</feature>
<evidence type="ECO:0000256" key="1">
    <source>
        <dbReference type="SAM" id="SignalP"/>
    </source>
</evidence>
<evidence type="ECO:0000313" key="4">
    <source>
        <dbReference type="Proteomes" id="UP000253742"/>
    </source>
</evidence>
<comment type="caution">
    <text evidence="3">The sequence shown here is derived from an EMBL/GenBank/DDBJ whole genome shotgun (WGS) entry which is preliminary data.</text>
</comment>
<accession>A0A369UXW9</accession>
<dbReference type="GO" id="GO:0008800">
    <property type="term" value="F:beta-lactamase activity"/>
    <property type="evidence" value="ECO:0007669"/>
    <property type="project" value="InterPro"/>
</dbReference>
<dbReference type="Gene3D" id="3.40.710.10">
    <property type="entry name" value="DD-peptidase/beta-lactamase superfamily"/>
    <property type="match status" value="1"/>
</dbReference>
<dbReference type="PANTHER" id="PTHR35333">
    <property type="entry name" value="BETA-LACTAMASE"/>
    <property type="match status" value="1"/>
</dbReference>
<feature type="domain" description="Beta-lactamase class A catalytic" evidence="2">
    <location>
        <begin position="69"/>
        <end position="117"/>
    </location>
</feature>
<dbReference type="PANTHER" id="PTHR35333:SF3">
    <property type="entry name" value="BETA-LACTAMASE-TYPE TRANSPEPTIDASE FOLD CONTAINING PROTEIN"/>
    <property type="match status" value="1"/>
</dbReference>
<dbReference type="GO" id="GO:0030655">
    <property type="term" value="P:beta-lactam antibiotic catabolic process"/>
    <property type="evidence" value="ECO:0007669"/>
    <property type="project" value="InterPro"/>
</dbReference>
<feature type="domain" description="Beta-lactamase class A catalytic" evidence="2">
    <location>
        <begin position="121"/>
        <end position="257"/>
    </location>
</feature>
<dbReference type="EMBL" id="QQBH01000030">
    <property type="protein sequence ID" value="RDD85113.1"/>
    <property type="molecule type" value="Genomic_DNA"/>
</dbReference>
<dbReference type="SUPFAM" id="SSF56601">
    <property type="entry name" value="beta-lactamase/transpeptidase-like"/>
    <property type="match status" value="1"/>
</dbReference>
<organism evidence="3 4">
    <name type="scientific">Streptomyces parvulus</name>
    <dbReference type="NCBI Taxonomy" id="146923"/>
    <lineage>
        <taxon>Bacteria</taxon>
        <taxon>Bacillati</taxon>
        <taxon>Actinomycetota</taxon>
        <taxon>Actinomycetes</taxon>
        <taxon>Kitasatosporales</taxon>
        <taxon>Streptomycetaceae</taxon>
        <taxon>Streptomyces</taxon>
    </lineage>
</organism>
<evidence type="ECO:0000313" key="3">
    <source>
        <dbReference type="EMBL" id="RDD85113.1"/>
    </source>
</evidence>
<dbReference type="GO" id="GO:0046677">
    <property type="term" value="P:response to antibiotic"/>
    <property type="evidence" value="ECO:0007669"/>
    <property type="project" value="InterPro"/>
</dbReference>
<feature type="signal peptide" evidence="1">
    <location>
        <begin position="1"/>
        <end position="21"/>
    </location>
</feature>
<sequence>MGRHRRIARSHRTPASRGAMAAGMLSIASVGTSSVATIPTPVCSSDRPDLADELSADINEALDGAASVSISLRDSTTNTTCAVDGDQKYDSASTVKVTVLAALLWDAQSGNRTLTQEERERATAMITESDNDATTALWKRLGDAKISAFLHAAGMTDTVPDKENYWGLTQVTANDQEKLMQLVTSENPTLRSDSRAFILELMGDVVDSQRWGTPAGVPLGTKTYLKNGWLERASNGWRVHSLGAFTAAGHDYTLTVLSQDNATMEDGIARIESVARVVHNDLNAYAAGPRS</sequence>
<evidence type="ECO:0000259" key="2">
    <source>
        <dbReference type="Pfam" id="PF13354"/>
    </source>
</evidence>
<dbReference type="InterPro" id="IPR000871">
    <property type="entry name" value="Beta-lactam_class-A"/>
</dbReference>
<dbReference type="Pfam" id="PF13354">
    <property type="entry name" value="Beta-lactamase2"/>
    <property type="match status" value="2"/>
</dbReference>
<proteinExistence type="predicted"/>
<dbReference type="AlphaFoldDB" id="A0A369UXW9"/>
<reference evidence="3 4" key="1">
    <citation type="submission" date="2018-07" db="EMBL/GenBank/DDBJ databases">
        <title>Genome guided investigation of antibiotics producing actinomycetales strain isolated from a Macau mangrove ecosystem.</title>
        <authorList>
            <person name="Hu D."/>
        </authorList>
    </citation>
    <scope>NUCLEOTIDE SEQUENCE [LARGE SCALE GENOMIC DNA]</scope>
    <source>
        <strain evidence="3 4">2297</strain>
    </source>
</reference>
<dbReference type="OrthoDB" id="5243140at2"/>
<keyword evidence="1" id="KW-0732">Signal</keyword>
<dbReference type="InterPro" id="IPR045155">
    <property type="entry name" value="Beta-lactam_cat"/>
</dbReference>
<dbReference type="InterPro" id="IPR012338">
    <property type="entry name" value="Beta-lactam/transpept-like"/>
</dbReference>
<name>A0A369UXW9_9ACTN</name>
<gene>
    <name evidence="3" type="ORF">DVZ84_31820</name>
</gene>
<protein>
    <recommendedName>
        <fullName evidence="2">Beta-lactamase class A catalytic domain-containing protein</fullName>
    </recommendedName>
</protein>
<dbReference type="Proteomes" id="UP000253742">
    <property type="component" value="Unassembled WGS sequence"/>
</dbReference>